<organism evidence="3 4">
    <name type="scientific">Turnera subulata</name>
    <dbReference type="NCBI Taxonomy" id="218843"/>
    <lineage>
        <taxon>Eukaryota</taxon>
        <taxon>Viridiplantae</taxon>
        <taxon>Streptophyta</taxon>
        <taxon>Embryophyta</taxon>
        <taxon>Tracheophyta</taxon>
        <taxon>Spermatophyta</taxon>
        <taxon>Magnoliopsida</taxon>
        <taxon>eudicotyledons</taxon>
        <taxon>Gunneridae</taxon>
        <taxon>Pentapetalae</taxon>
        <taxon>rosids</taxon>
        <taxon>fabids</taxon>
        <taxon>Malpighiales</taxon>
        <taxon>Passifloraceae</taxon>
        <taxon>Turnera</taxon>
    </lineage>
</organism>
<proteinExistence type="predicted"/>
<dbReference type="AlphaFoldDB" id="A0A9Q0FXR3"/>
<dbReference type="InterPro" id="IPR044299">
    <property type="entry name" value="GIS3/ZFP5/ZFP6"/>
</dbReference>
<keyword evidence="1" id="KW-0863">Zinc-finger</keyword>
<sequence>ETKALLVQMAESSTLSPTSDDKPTSSGIKLFGFSLTHEKNENLAKTDDNYIENRKFECHFCRRAFANSQALGGHQNAHKRERQRARRAQYYHCERTRFMAAAPILSSHAVKPLPFNVHHPRGFSSTNSRIAPKFGVPQASYYYPSRPSFCPSSTPHFPPKIYVSQPLHVGATMASFVKVPGKLVKSSKDEGVAQSVKHFISSFLAQVTS</sequence>
<evidence type="ECO:0000313" key="3">
    <source>
        <dbReference type="EMBL" id="KAJ4838640.1"/>
    </source>
</evidence>
<reference evidence="3" key="1">
    <citation type="submission" date="2022-02" db="EMBL/GenBank/DDBJ databases">
        <authorList>
            <person name="Henning P.M."/>
            <person name="McCubbin A.G."/>
            <person name="Shore J.S."/>
        </authorList>
    </citation>
    <scope>NUCLEOTIDE SEQUENCE</scope>
    <source>
        <strain evidence="3">F60SS</strain>
        <tissue evidence="3">Leaves</tissue>
    </source>
</reference>
<dbReference type="GO" id="GO:0005634">
    <property type="term" value="C:nucleus"/>
    <property type="evidence" value="ECO:0007669"/>
    <property type="project" value="TreeGrafter"/>
</dbReference>
<accession>A0A9Q0FXR3</accession>
<dbReference type="GO" id="GO:0009736">
    <property type="term" value="P:cytokinin-activated signaling pathway"/>
    <property type="evidence" value="ECO:0007669"/>
    <property type="project" value="TreeGrafter"/>
</dbReference>
<evidence type="ECO:0000259" key="2">
    <source>
        <dbReference type="PROSITE" id="PS50157"/>
    </source>
</evidence>
<evidence type="ECO:0000256" key="1">
    <source>
        <dbReference type="PROSITE-ProRule" id="PRU00042"/>
    </source>
</evidence>
<keyword evidence="1" id="KW-0479">Metal-binding</keyword>
<dbReference type="SUPFAM" id="SSF57667">
    <property type="entry name" value="beta-beta-alpha zinc fingers"/>
    <property type="match status" value="1"/>
</dbReference>
<dbReference type="PROSITE" id="PS50157">
    <property type="entry name" value="ZINC_FINGER_C2H2_2"/>
    <property type="match status" value="1"/>
</dbReference>
<protein>
    <recommendedName>
        <fullName evidence="2">C2H2-type domain-containing protein</fullName>
    </recommendedName>
</protein>
<keyword evidence="4" id="KW-1185">Reference proteome</keyword>
<dbReference type="GO" id="GO:0000976">
    <property type="term" value="F:transcription cis-regulatory region binding"/>
    <property type="evidence" value="ECO:0007669"/>
    <property type="project" value="TreeGrafter"/>
</dbReference>
<evidence type="ECO:0000313" key="4">
    <source>
        <dbReference type="Proteomes" id="UP001141552"/>
    </source>
</evidence>
<dbReference type="GO" id="GO:0009740">
    <property type="term" value="P:gibberellic acid mediated signaling pathway"/>
    <property type="evidence" value="ECO:0007669"/>
    <property type="project" value="TreeGrafter"/>
</dbReference>
<dbReference type="PANTHER" id="PTHR46353">
    <property type="entry name" value="ZINC FINGER PROTEIN 5"/>
    <property type="match status" value="1"/>
</dbReference>
<dbReference type="PANTHER" id="PTHR46353:SF23">
    <property type="entry name" value="C2H2 ZINC FINGER-CONTAINING PROTEIN-RELATED"/>
    <property type="match status" value="1"/>
</dbReference>
<reference evidence="3" key="2">
    <citation type="journal article" date="2023" name="Plants (Basel)">
        <title>Annotation of the Turnera subulata (Passifloraceae) Draft Genome Reveals the S-Locus Evolved after the Divergence of Turneroideae from Passifloroideae in a Stepwise Manner.</title>
        <authorList>
            <person name="Henning P.M."/>
            <person name="Roalson E.H."/>
            <person name="Mir W."/>
            <person name="McCubbin A.G."/>
            <person name="Shore J.S."/>
        </authorList>
    </citation>
    <scope>NUCLEOTIDE SEQUENCE</scope>
    <source>
        <strain evidence="3">F60SS</strain>
    </source>
</reference>
<dbReference type="EMBL" id="JAKUCV010003503">
    <property type="protein sequence ID" value="KAJ4838640.1"/>
    <property type="molecule type" value="Genomic_DNA"/>
</dbReference>
<dbReference type="GO" id="GO:0008270">
    <property type="term" value="F:zinc ion binding"/>
    <property type="evidence" value="ECO:0007669"/>
    <property type="project" value="UniProtKB-KW"/>
</dbReference>
<gene>
    <name evidence="3" type="ORF">Tsubulata_004233</name>
</gene>
<dbReference type="Proteomes" id="UP001141552">
    <property type="component" value="Unassembled WGS sequence"/>
</dbReference>
<dbReference type="OrthoDB" id="772256at2759"/>
<dbReference type="PROSITE" id="PS00028">
    <property type="entry name" value="ZINC_FINGER_C2H2_1"/>
    <property type="match status" value="1"/>
</dbReference>
<keyword evidence="1" id="KW-0862">Zinc</keyword>
<name>A0A9Q0FXR3_9ROSI</name>
<dbReference type="GO" id="GO:0010090">
    <property type="term" value="P:trichome morphogenesis"/>
    <property type="evidence" value="ECO:0007669"/>
    <property type="project" value="InterPro"/>
</dbReference>
<feature type="domain" description="C2H2-type" evidence="2">
    <location>
        <begin position="56"/>
        <end position="83"/>
    </location>
</feature>
<comment type="caution">
    <text evidence="3">The sequence shown here is derived from an EMBL/GenBank/DDBJ whole genome shotgun (WGS) entry which is preliminary data.</text>
</comment>
<dbReference type="InterPro" id="IPR036236">
    <property type="entry name" value="Znf_C2H2_sf"/>
</dbReference>
<dbReference type="GO" id="GO:0003700">
    <property type="term" value="F:DNA-binding transcription factor activity"/>
    <property type="evidence" value="ECO:0007669"/>
    <property type="project" value="TreeGrafter"/>
</dbReference>
<dbReference type="Gene3D" id="3.30.160.60">
    <property type="entry name" value="Classic Zinc Finger"/>
    <property type="match status" value="1"/>
</dbReference>
<dbReference type="InterPro" id="IPR013087">
    <property type="entry name" value="Znf_C2H2_type"/>
</dbReference>
<feature type="non-terminal residue" evidence="3">
    <location>
        <position position="1"/>
    </location>
</feature>